<dbReference type="SUPFAM" id="SSF56281">
    <property type="entry name" value="Metallo-hydrolase/oxidoreductase"/>
    <property type="match status" value="1"/>
</dbReference>
<evidence type="ECO:0000313" key="1">
    <source>
        <dbReference type="EMBL" id="RJX75721.1"/>
    </source>
</evidence>
<dbReference type="OrthoDB" id="418728at2"/>
<accession>A0A3A6RG83</accession>
<dbReference type="InterPro" id="IPR052159">
    <property type="entry name" value="Competence_DNA_uptake"/>
</dbReference>
<protein>
    <submittedName>
        <fullName evidence="1">Uncharacterized protein</fullName>
    </submittedName>
</protein>
<evidence type="ECO:0000313" key="2">
    <source>
        <dbReference type="Proteomes" id="UP000273252"/>
    </source>
</evidence>
<gene>
    <name evidence="1" type="ORF">DZ860_03330</name>
</gene>
<comment type="caution">
    <text evidence="1">The sequence shown here is derived from an EMBL/GenBank/DDBJ whole genome shotgun (WGS) entry which is preliminary data.</text>
</comment>
<dbReference type="Gene3D" id="3.60.15.10">
    <property type="entry name" value="Ribonuclease Z/Hydroxyacylglutathione hydrolase-like"/>
    <property type="match status" value="1"/>
</dbReference>
<organism evidence="1 2">
    <name type="scientific">Vibrio sinensis</name>
    <dbReference type="NCBI Taxonomy" id="2302434"/>
    <lineage>
        <taxon>Bacteria</taxon>
        <taxon>Pseudomonadati</taxon>
        <taxon>Pseudomonadota</taxon>
        <taxon>Gammaproteobacteria</taxon>
        <taxon>Vibrionales</taxon>
        <taxon>Vibrionaceae</taxon>
        <taxon>Vibrio</taxon>
    </lineage>
</organism>
<name>A0A3A6RG83_9VIBR</name>
<dbReference type="PANTHER" id="PTHR30619">
    <property type="entry name" value="DNA INTERNALIZATION/COMPETENCE PROTEIN COMEC/REC2"/>
    <property type="match status" value="1"/>
</dbReference>
<dbReference type="InterPro" id="IPR036866">
    <property type="entry name" value="RibonucZ/Hydroxyglut_hydro"/>
</dbReference>
<dbReference type="Proteomes" id="UP000273252">
    <property type="component" value="Unassembled WGS sequence"/>
</dbReference>
<reference evidence="1 2" key="1">
    <citation type="submission" date="2018-08" db="EMBL/GenBank/DDBJ databases">
        <title>Vibrio isolated from the Eastern China Marginal Seas.</title>
        <authorList>
            <person name="Li Y."/>
        </authorList>
    </citation>
    <scope>NUCLEOTIDE SEQUENCE [LARGE SCALE GENOMIC DNA]</scope>
    <source>
        <strain evidence="1 2">BEI233</strain>
    </source>
</reference>
<sequence length="423" mass="48858">MKEDKIFRVICIVDKGVYSLDYNEDWRPQDNNYNREDIINGVSFIGFEFDDLDENDKYVNLLSFEIANSTLDNVKYQNRFPYVRRFIQKFIDGKSFAILTARYDEDSPSYVYPSYGIDEPKRIVVESISFQSFRKPKFNNSKIALPFITDNIVSNKNVICHKYEDDFRIIPYSVGQGMCSLLHNGKIGYLLDAGAGKPVLRKDYINSIITNDLINDISKLDEIYLIISHLDSDHFRLIRWDSNILGKIKEIYIPFGLSWLDSKEKSINKKVRPIKELIVKSKNMALNCYRTEHPLASVKKNDNELITCIELNGENILYPGDYVYSSIGKDNNNNVSMLSKNDYEFICAPHHGDKESQYLIPSPSSDSSVVYFSAGNHIRWNHPNPESVSEHKSKGFNTITFNNSRDIKRITSYPTYKANKAIK</sequence>
<dbReference type="PANTHER" id="PTHR30619:SF1">
    <property type="entry name" value="RECOMBINATION PROTEIN 2"/>
    <property type="match status" value="1"/>
</dbReference>
<proteinExistence type="predicted"/>
<dbReference type="AlphaFoldDB" id="A0A3A6RG83"/>
<dbReference type="RefSeq" id="WP_120029471.1">
    <property type="nucleotide sequence ID" value="NZ_QVMU01000001.1"/>
</dbReference>
<keyword evidence="2" id="KW-1185">Reference proteome</keyword>
<dbReference type="EMBL" id="QVMU01000001">
    <property type="protein sequence ID" value="RJX75721.1"/>
    <property type="molecule type" value="Genomic_DNA"/>
</dbReference>